<dbReference type="PANTHER" id="PTHR23063">
    <property type="entry name" value="PHOSPHOLIPID ACYLTRANSFERASE"/>
    <property type="match status" value="1"/>
</dbReference>
<evidence type="ECO:0000256" key="10">
    <source>
        <dbReference type="SAM" id="Phobius"/>
    </source>
</evidence>
<gene>
    <name evidence="12" type="ORF">BJ508DRAFT_410306</name>
</gene>
<protein>
    <recommendedName>
        <fullName evidence="11">Phospholipid/glycerol acyltransferase domain-containing protein</fullName>
    </recommendedName>
</protein>
<dbReference type="GO" id="GO:0016746">
    <property type="term" value="F:acyltransferase activity"/>
    <property type="evidence" value="ECO:0007669"/>
    <property type="project" value="UniProtKB-KW"/>
</dbReference>
<dbReference type="PANTHER" id="PTHR23063:SF60">
    <property type="entry name" value="LYSOPHOSPHATIDIC ACID:OLEOYL-COA ACYLTRANSFERASE 1"/>
    <property type="match status" value="1"/>
</dbReference>
<keyword evidence="6" id="KW-0443">Lipid metabolism</keyword>
<feature type="compositionally biased region" description="Acidic residues" evidence="9">
    <location>
        <begin position="254"/>
        <end position="272"/>
    </location>
</feature>
<dbReference type="Proteomes" id="UP000275078">
    <property type="component" value="Unassembled WGS sequence"/>
</dbReference>
<dbReference type="InterPro" id="IPR002123">
    <property type="entry name" value="Plipid/glycerol_acylTrfase"/>
</dbReference>
<dbReference type="OrthoDB" id="272512at2759"/>
<keyword evidence="13" id="KW-1185">Reference proteome</keyword>
<evidence type="ECO:0000256" key="1">
    <source>
        <dbReference type="ARBA" id="ARBA00004370"/>
    </source>
</evidence>
<reference evidence="12 13" key="1">
    <citation type="journal article" date="2018" name="Nat. Ecol. Evol.">
        <title>Pezizomycetes genomes reveal the molecular basis of ectomycorrhizal truffle lifestyle.</title>
        <authorList>
            <person name="Murat C."/>
            <person name="Payen T."/>
            <person name="Noel B."/>
            <person name="Kuo A."/>
            <person name="Morin E."/>
            <person name="Chen J."/>
            <person name="Kohler A."/>
            <person name="Krizsan K."/>
            <person name="Balestrini R."/>
            <person name="Da Silva C."/>
            <person name="Montanini B."/>
            <person name="Hainaut M."/>
            <person name="Levati E."/>
            <person name="Barry K.W."/>
            <person name="Belfiori B."/>
            <person name="Cichocki N."/>
            <person name="Clum A."/>
            <person name="Dockter R.B."/>
            <person name="Fauchery L."/>
            <person name="Guy J."/>
            <person name="Iotti M."/>
            <person name="Le Tacon F."/>
            <person name="Lindquist E.A."/>
            <person name="Lipzen A."/>
            <person name="Malagnac F."/>
            <person name="Mello A."/>
            <person name="Molinier V."/>
            <person name="Miyauchi S."/>
            <person name="Poulain J."/>
            <person name="Riccioni C."/>
            <person name="Rubini A."/>
            <person name="Sitrit Y."/>
            <person name="Splivallo R."/>
            <person name="Traeger S."/>
            <person name="Wang M."/>
            <person name="Zifcakova L."/>
            <person name="Wipf D."/>
            <person name="Zambonelli A."/>
            <person name="Paolocci F."/>
            <person name="Nowrousian M."/>
            <person name="Ottonello S."/>
            <person name="Baldrian P."/>
            <person name="Spatafora J.W."/>
            <person name="Henrissat B."/>
            <person name="Nagy L.G."/>
            <person name="Aury J.M."/>
            <person name="Wincker P."/>
            <person name="Grigoriev I.V."/>
            <person name="Bonfante P."/>
            <person name="Martin F.M."/>
        </authorList>
    </citation>
    <scope>NUCLEOTIDE SEQUENCE [LARGE SCALE GENOMIC DNA]</scope>
    <source>
        <strain evidence="12 13">RN42</strain>
    </source>
</reference>
<feature type="region of interest" description="Disordered" evidence="9">
    <location>
        <begin position="253"/>
        <end position="285"/>
    </location>
</feature>
<dbReference type="EMBL" id="ML119646">
    <property type="protein sequence ID" value="RPA87545.1"/>
    <property type="molecule type" value="Genomic_DNA"/>
</dbReference>
<name>A0A3N4IN39_ASCIM</name>
<keyword evidence="3" id="KW-0808">Transferase</keyword>
<evidence type="ECO:0000256" key="2">
    <source>
        <dbReference type="ARBA" id="ARBA00008655"/>
    </source>
</evidence>
<dbReference type="GO" id="GO:0006629">
    <property type="term" value="P:lipid metabolic process"/>
    <property type="evidence" value="ECO:0007669"/>
    <property type="project" value="UniProtKB-KW"/>
</dbReference>
<comment type="similarity">
    <text evidence="2">Belongs to the 1-acyl-sn-glycerol-3-phosphate acyltransferase family.</text>
</comment>
<evidence type="ECO:0000256" key="3">
    <source>
        <dbReference type="ARBA" id="ARBA00022679"/>
    </source>
</evidence>
<organism evidence="12 13">
    <name type="scientific">Ascobolus immersus RN42</name>
    <dbReference type="NCBI Taxonomy" id="1160509"/>
    <lineage>
        <taxon>Eukaryota</taxon>
        <taxon>Fungi</taxon>
        <taxon>Dikarya</taxon>
        <taxon>Ascomycota</taxon>
        <taxon>Pezizomycotina</taxon>
        <taxon>Pezizomycetes</taxon>
        <taxon>Pezizales</taxon>
        <taxon>Ascobolaceae</taxon>
        <taxon>Ascobolus</taxon>
    </lineage>
</organism>
<evidence type="ECO:0000256" key="8">
    <source>
        <dbReference type="ARBA" id="ARBA00023315"/>
    </source>
</evidence>
<evidence type="ECO:0000256" key="7">
    <source>
        <dbReference type="ARBA" id="ARBA00023136"/>
    </source>
</evidence>
<dbReference type="AlphaFoldDB" id="A0A3N4IN39"/>
<keyword evidence="8" id="KW-0012">Acyltransferase</keyword>
<feature type="domain" description="Phospholipid/glycerol acyltransferase" evidence="11">
    <location>
        <begin position="104"/>
        <end position="216"/>
    </location>
</feature>
<evidence type="ECO:0000259" key="11">
    <source>
        <dbReference type="SMART" id="SM00563"/>
    </source>
</evidence>
<evidence type="ECO:0000256" key="9">
    <source>
        <dbReference type="SAM" id="MobiDB-lite"/>
    </source>
</evidence>
<keyword evidence="7 10" id="KW-0472">Membrane</keyword>
<sequence length="328" mass="36408">MEKFTQYRDKGTQIAPYLPIRPEQPLSAKLLGIFLFLSRLPIILGLVASYFLVIQWLGSFCRKTWLWGILLVSGIWPIDFGVEGVRRGNLSKTSDKLPPNGTSTVIVCSYTSPLDVLYLATTFDPIFTASYPTTTLVEKVSLLTGLLRAFSPPRRAPPKGVELVTLKQLQQDHPNRHIALFPEGTTTNGRGILRFTPSINAIDKKTPIFPINLRYSLADVTTPIPRSYLTFLWYWLGSVGHSIRVRVGNKMFNDDEDNGLESEDEGTPEEETGSGSTGSGADQSTLSPIARNCAEKLATLGRIRTLNLGVQEKVGFVGRWTNSYGRAW</sequence>
<proteinExistence type="inferred from homology"/>
<dbReference type="GO" id="GO:0016020">
    <property type="term" value="C:membrane"/>
    <property type="evidence" value="ECO:0007669"/>
    <property type="project" value="UniProtKB-SubCell"/>
</dbReference>
<evidence type="ECO:0000313" key="13">
    <source>
        <dbReference type="Proteomes" id="UP000275078"/>
    </source>
</evidence>
<dbReference type="Pfam" id="PF01553">
    <property type="entry name" value="Acyltransferase"/>
    <property type="match status" value="1"/>
</dbReference>
<keyword evidence="5 10" id="KW-1133">Transmembrane helix</keyword>
<dbReference type="STRING" id="1160509.A0A3N4IN39"/>
<evidence type="ECO:0000256" key="5">
    <source>
        <dbReference type="ARBA" id="ARBA00022989"/>
    </source>
</evidence>
<dbReference type="SMART" id="SM00563">
    <property type="entry name" value="PlsC"/>
    <property type="match status" value="1"/>
</dbReference>
<feature type="transmembrane region" description="Helical" evidence="10">
    <location>
        <begin position="30"/>
        <end position="53"/>
    </location>
</feature>
<accession>A0A3N4IN39</accession>
<evidence type="ECO:0000256" key="4">
    <source>
        <dbReference type="ARBA" id="ARBA00022692"/>
    </source>
</evidence>
<comment type="subcellular location">
    <subcellularLocation>
        <location evidence="1">Membrane</location>
    </subcellularLocation>
</comment>
<evidence type="ECO:0000256" key="6">
    <source>
        <dbReference type="ARBA" id="ARBA00023098"/>
    </source>
</evidence>
<dbReference type="SUPFAM" id="SSF69593">
    <property type="entry name" value="Glycerol-3-phosphate (1)-acyltransferase"/>
    <property type="match status" value="1"/>
</dbReference>
<evidence type="ECO:0000313" key="12">
    <source>
        <dbReference type="EMBL" id="RPA87545.1"/>
    </source>
</evidence>
<keyword evidence="4 10" id="KW-0812">Transmembrane</keyword>